<sequence length="72" mass="8034">MPLYPKIVHCQCFERMHTTSVAVVAFSILSAVRSREQSMSSITIIDLLLVWISRALSSELSVTLVSSRSYTS</sequence>
<dbReference type="Proteomes" id="UP000657918">
    <property type="component" value="Unassembled WGS sequence"/>
</dbReference>
<dbReference type="AlphaFoldDB" id="A0A835JVA6"/>
<comment type="caution">
    <text evidence="1">The sequence shown here is derived from an EMBL/GenBank/DDBJ whole genome shotgun (WGS) entry which is preliminary data.</text>
</comment>
<name>A0A835JVA6_9ROSI</name>
<accession>A0A835JVA6</accession>
<proteinExistence type="predicted"/>
<evidence type="ECO:0000313" key="2">
    <source>
        <dbReference type="Proteomes" id="UP000657918"/>
    </source>
</evidence>
<keyword evidence="2" id="KW-1185">Reference proteome</keyword>
<protein>
    <submittedName>
        <fullName evidence="1">Uncharacterized protein</fullName>
    </submittedName>
</protein>
<organism evidence="1 2">
    <name type="scientific">Salix dunnii</name>
    <dbReference type="NCBI Taxonomy" id="1413687"/>
    <lineage>
        <taxon>Eukaryota</taxon>
        <taxon>Viridiplantae</taxon>
        <taxon>Streptophyta</taxon>
        <taxon>Embryophyta</taxon>
        <taxon>Tracheophyta</taxon>
        <taxon>Spermatophyta</taxon>
        <taxon>Magnoliopsida</taxon>
        <taxon>eudicotyledons</taxon>
        <taxon>Gunneridae</taxon>
        <taxon>Pentapetalae</taxon>
        <taxon>rosids</taxon>
        <taxon>fabids</taxon>
        <taxon>Malpighiales</taxon>
        <taxon>Salicaceae</taxon>
        <taxon>Saliceae</taxon>
        <taxon>Salix</taxon>
    </lineage>
</organism>
<reference evidence="1 2" key="1">
    <citation type="submission" date="2020-10" db="EMBL/GenBank/DDBJ databases">
        <title>Plant Genome Project.</title>
        <authorList>
            <person name="Zhang R.-G."/>
        </authorList>
    </citation>
    <scope>NUCLEOTIDE SEQUENCE [LARGE SCALE GENOMIC DNA]</scope>
    <source>
        <strain evidence="1">FAFU-HL-1</strain>
        <tissue evidence="1">Leaf</tissue>
    </source>
</reference>
<gene>
    <name evidence="1" type="ORF">SADUNF_Sadunf09G0016500</name>
</gene>
<evidence type="ECO:0000313" key="1">
    <source>
        <dbReference type="EMBL" id="KAF9675288.1"/>
    </source>
</evidence>
<dbReference type="EMBL" id="JADGMS010000009">
    <property type="protein sequence ID" value="KAF9675288.1"/>
    <property type="molecule type" value="Genomic_DNA"/>
</dbReference>